<evidence type="ECO:0000256" key="1">
    <source>
        <dbReference type="SAM" id="MobiDB-lite"/>
    </source>
</evidence>
<name>A0ABV6K0M2_9LACO</name>
<feature type="region of interest" description="Disordered" evidence="1">
    <location>
        <begin position="35"/>
        <end position="67"/>
    </location>
</feature>
<dbReference type="PROSITE" id="PS51257">
    <property type="entry name" value="PROKAR_LIPOPROTEIN"/>
    <property type="match status" value="1"/>
</dbReference>
<keyword evidence="2" id="KW-0732">Signal</keyword>
<gene>
    <name evidence="3" type="ORF">ACFFGS_00250</name>
</gene>
<sequence length="141" mass="15016">MRRFTLLGFGALLLLSGCASPAATGVSTTQQKRITAAAQSASSQASAKAQDASASRQTGKQYQATDDHITSATKAAAAVQQVLGAPRDQQFSAVPSVNVDGRGHHYYQVNAFKVTADQQRGPLLQRYFVYLDGKIVTKQLD</sequence>
<feature type="signal peptide" evidence="2">
    <location>
        <begin position="1"/>
        <end position="22"/>
    </location>
</feature>
<evidence type="ECO:0000256" key="2">
    <source>
        <dbReference type="SAM" id="SignalP"/>
    </source>
</evidence>
<dbReference type="Proteomes" id="UP001589855">
    <property type="component" value="Unassembled WGS sequence"/>
</dbReference>
<organism evidence="3 4">
    <name type="scientific">Lactiplantibacillus plajomi</name>
    <dbReference type="NCBI Taxonomy" id="1457217"/>
    <lineage>
        <taxon>Bacteria</taxon>
        <taxon>Bacillati</taxon>
        <taxon>Bacillota</taxon>
        <taxon>Bacilli</taxon>
        <taxon>Lactobacillales</taxon>
        <taxon>Lactobacillaceae</taxon>
        <taxon>Lactiplantibacillus</taxon>
    </lineage>
</organism>
<evidence type="ECO:0000313" key="4">
    <source>
        <dbReference type="Proteomes" id="UP001589855"/>
    </source>
</evidence>
<protein>
    <recommendedName>
        <fullName evidence="5">Lipoprotein</fullName>
    </recommendedName>
</protein>
<feature type="chain" id="PRO_5045612399" description="Lipoprotein" evidence="2">
    <location>
        <begin position="23"/>
        <end position="141"/>
    </location>
</feature>
<keyword evidence="4" id="KW-1185">Reference proteome</keyword>
<evidence type="ECO:0008006" key="5">
    <source>
        <dbReference type="Google" id="ProtNLM"/>
    </source>
</evidence>
<proteinExistence type="predicted"/>
<feature type="compositionally biased region" description="Low complexity" evidence="1">
    <location>
        <begin position="36"/>
        <end position="55"/>
    </location>
</feature>
<evidence type="ECO:0000313" key="3">
    <source>
        <dbReference type="EMBL" id="MFC0422614.1"/>
    </source>
</evidence>
<dbReference type="RefSeq" id="WP_137643902.1">
    <property type="nucleotide sequence ID" value="NZ_BAABRM010000001.1"/>
</dbReference>
<accession>A0ABV6K0M2</accession>
<reference evidence="3 4" key="1">
    <citation type="submission" date="2024-09" db="EMBL/GenBank/DDBJ databases">
        <authorList>
            <person name="Sun Q."/>
            <person name="Mori K."/>
        </authorList>
    </citation>
    <scope>NUCLEOTIDE SEQUENCE [LARGE SCALE GENOMIC DNA]</scope>
    <source>
        <strain evidence="3 4">TBRC 4575</strain>
    </source>
</reference>
<comment type="caution">
    <text evidence="3">The sequence shown here is derived from an EMBL/GenBank/DDBJ whole genome shotgun (WGS) entry which is preliminary data.</text>
</comment>
<dbReference type="EMBL" id="JBHLUK010000002">
    <property type="protein sequence ID" value="MFC0422614.1"/>
    <property type="molecule type" value="Genomic_DNA"/>
</dbReference>